<name>A0A109JEX3_9BRAD</name>
<reference evidence="2 3" key="1">
    <citation type="submission" date="2015-11" db="EMBL/GenBank/DDBJ databases">
        <title>Draft Genome Sequence of the Strain BR 10303 (Bradyrhizobium sp.) isolated from nodules of Centrolobium paraense.</title>
        <authorList>
            <person name="Zelli J.E."/>
            <person name="Simoes-Araujo J.L."/>
            <person name="Barauna A.C."/>
            <person name="Silva K."/>
        </authorList>
    </citation>
    <scope>NUCLEOTIDE SEQUENCE [LARGE SCALE GENOMIC DNA]</scope>
    <source>
        <strain evidence="2 3">BR 10303</strain>
    </source>
</reference>
<gene>
    <name evidence="2" type="ORF">AS156_19635</name>
</gene>
<organism evidence="2 3">
    <name type="scientific">Bradyrhizobium macuxiense</name>
    <dbReference type="NCBI Taxonomy" id="1755647"/>
    <lineage>
        <taxon>Bacteria</taxon>
        <taxon>Pseudomonadati</taxon>
        <taxon>Pseudomonadota</taxon>
        <taxon>Alphaproteobacteria</taxon>
        <taxon>Hyphomicrobiales</taxon>
        <taxon>Nitrobacteraceae</taxon>
        <taxon>Bradyrhizobium</taxon>
    </lineage>
</organism>
<dbReference type="SUPFAM" id="SSF53850">
    <property type="entry name" value="Periplasmic binding protein-like II"/>
    <property type="match status" value="1"/>
</dbReference>
<dbReference type="AlphaFoldDB" id="A0A109JEX3"/>
<proteinExistence type="predicted"/>
<keyword evidence="3" id="KW-1185">Reference proteome</keyword>
<evidence type="ECO:0000313" key="2">
    <source>
        <dbReference type="EMBL" id="KWV47648.1"/>
    </source>
</evidence>
<comment type="caution">
    <text evidence="2">The sequence shown here is derived from an EMBL/GenBank/DDBJ whole genome shotgun (WGS) entry which is preliminary data.</text>
</comment>
<dbReference type="Pfam" id="PF09084">
    <property type="entry name" value="NMT1"/>
    <property type="match status" value="1"/>
</dbReference>
<dbReference type="PANTHER" id="PTHR30024">
    <property type="entry name" value="ALIPHATIC SULFONATES-BINDING PROTEIN-RELATED"/>
    <property type="match status" value="1"/>
</dbReference>
<dbReference type="InterPro" id="IPR015168">
    <property type="entry name" value="SsuA/THI5"/>
</dbReference>
<accession>A0A109JEX3</accession>
<evidence type="ECO:0000259" key="1">
    <source>
        <dbReference type="Pfam" id="PF09084"/>
    </source>
</evidence>
<dbReference type="Proteomes" id="UP000057737">
    <property type="component" value="Unassembled WGS sequence"/>
</dbReference>
<evidence type="ECO:0000313" key="3">
    <source>
        <dbReference type="Proteomes" id="UP000057737"/>
    </source>
</evidence>
<protein>
    <recommendedName>
        <fullName evidence="1">SsuA/THI5-like domain-containing protein</fullName>
    </recommendedName>
</protein>
<dbReference type="Gene3D" id="3.40.190.10">
    <property type="entry name" value="Periplasmic binding protein-like II"/>
    <property type="match status" value="2"/>
</dbReference>
<feature type="domain" description="SsuA/THI5-like" evidence="1">
    <location>
        <begin position="37"/>
        <end position="249"/>
    </location>
</feature>
<dbReference type="EMBL" id="LNCU01000113">
    <property type="protein sequence ID" value="KWV47648.1"/>
    <property type="molecule type" value="Genomic_DNA"/>
</dbReference>
<sequence>MACEKFIECPVRAQAPDGNQVVIRYLNDPGAVRSFEIAEALGFLKDKGIRIESKGDSHGGPETLAALLSGSIDAGGIATPAVINAVAGGAKILCVMPALGINKDINSKLFVLDGSSIKAPSDLKNKSIAVNAIGAHLDYSIREYLRMHGLNKDDVKLVKVAGPKLDQTLRERQADLVAVGAWQGSIATAIAAKGGVRVMFTDYDVLGDLVLGNIVMNKTFIDQHPRIVREFVTASAKAGDWASAHPDEARKMLADILKKRGDDPAAAAAWSGYGLPRHALYRDRDVKFWLDVLERDDKIKPGQLDPKDIATNKYNAYAEISRH</sequence>